<name>A0A382L7C9_9ZZZZ</name>
<dbReference type="AlphaFoldDB" id="A0A382L7C9"/>
<organism evidence="2">
    <name type="scientific">marine metagenome</name>
    <dbReference type="NCBI Taxonomy" id="408172"/>
    <lineage>
        <taxon>unclassified sequences</taxon>
        <taxon>metagenomes</taxon>
        <taxon>ecological metagenomes</taxon>
    </lineage>
</organism>
<sequence>MRSDFLDSKNQKYYARPNRILGLTEHHYGEELEGEEWKRLHQNTLECLKVFWDSELYGQLKETPPENVLEIEDLTHFLIGDLKVWVSLDYCRSHEELVHIYDWKTGRSEKEATAEQLACYALYAKETWGVEVEKVQLVEFNLAKNKVIDYPIKEVDLIEVQSEILDSALSMQS</sequence>
<evidence type="ECO:0000313" key="2">
    <source>
        <dbReference type="EMBL" id="SVC32529.1"/>
    </source>
</evidence>
<dbReference type="Pfam" id="PF12705">
    <property type="entry name" value="PDDEXK_1"/>
    <property type="match status" value="1"/>
</dbReference>
<proteinExistence type="predicted"/>
<dbReference type="Gene3D" id="3.90.320.10">
    <property type="match status" value="1"/>
</dbReference>
<feature type="domain" description="PD-(D/E)XK endonuclease-like" evidence="1">
    <location>
        <begin position="55"/>
        <end position="148"/>
    </location>
</feature>
<gene>
    <name evidence="2" type="ORF">METZ01_LOCUS285383</name>
</gene>
<dbReference type="EMBL" id="UINC01085203">
    <property type="protein sequence ID" value="SVC32529.1"/>
    <property type="molecule type" value="Genomic_DNA"/>
</dbReference>
<evidence type="ECO:0000259" key="1">
    <source>
        <dbReference type="Pfam" id="PF12705"/>
    </source>
</evidence>
<dbReference type="InterPro" id="IPR011604">
    <property type="entry name" value="PDDEXK-like_dom_sf"/>
</dbReference>
<dbReference type="InterPro" id="IPR038726">
    <property type="entry name" value="PDDEXK_AddAB-type"/>
</dbReference>
<accession>A0A382L7C9</accession>
<feature type="non-terminal residue" evidence="2">
    <location>
        <position position="173"/>
    </location>
</feature>
<reference evidence="2" key="1">
    <citation type="submission" date="2018-05" db="EMBL/GenBank/DDBJ databases">
        <authorList>
            <person name="Lanie J.A."/>
            <person name="Ng W.-L."/>
            <person name="Kazmierczak K.M."/>
            <person name="Andrzejewski T.M."/>
            <person name="Davidsen T.M."/>
            <person name="Wayne K.J."/>
            <person name="Tettelin H."/>
            <person name="Glass J.I."/>
            <person name="Rusch D."/>
            <person name="Podicherti R."/>
            <person name="Tsui H.-C.T."/>
            <person name="Winkler M.E."/>
        </authorList>
    </citation>
    <scope>NUCLEOTIDE SEQUENCE</scope>
</reference>
<protein>
    <recommendedName>
        <fullName evidence="1">PD-(D/E)XK endonuclease-like domain-containing protein</fullName>
    </recommendedName>
</protein>